<evidence type="ECO:0000256" key="9">
    <source>
        <dbReference type="SAM" id="Phobius"/>
    </source>
</evidence>
<keyword evidence="4 9" id="KW-0812">Transmembrane</keyword>
<keyword evidence="5 9" id="KW-1133">Transmembrane helix</keyword>
<reference evidence="11" key="2">
    <citation type="submission" date="2020-02" db="EMBL/GenBank/DDBJ databases">
        <authorList>
            <person name="Gilchrist C.L.M."/>
            <person name="Chooi Y.-H."/>
        </authorList>
    </citation>
    <scope>NUCLEOTIDE SEQUENCE</scope>
    <source>
        <strain evidence="11">MST-FP2251</strain>
    </source>
</reference>
<dbReference type="PRINTS" id="PR00463">
    <property type="entry name" value="EP450I"/>
</dbReference>
<evidence type="ECO:0000256" key="6">
    <source>
        <dbReference type="ARBA" id="ARBA00023136"/>
    </source>
</evidence>
<dbReference type="GO" id="GO:0016705">
    <property type="term" value="F:oxidoreductase activity, acting on paired donors, with incorporation or reduction of molecular oxygen"/>
    <property type="evidence" value="ECO:0007669"/>
    <property type="project" value="InterPro"/>
</dbReference>
<comment type="caution">
    <text evidence="11">The sequence shown here is derived from an EMBL/GenBank/DDBJ whole genome shotgun (WGS) entry which is preliminary data.</text>
</comment>
<dbReference type="InterPro" id="IPR036259">
    <property type="entry name" value="MFS_trans_sf"/>
</dbReference>
<keyword evidence="7" id="KW-0349">Heme</keyword>
<evidence type="ECO:0000256" key="4">
    <source>
        <dbReference type="ARBA" id="ARBA00022692"/>
    </source>
</evidence>
<dbReference type="GO" id="GO:0004497">
    <property type="term" value="F:monooxygenase activity"/>
    <property type="evidence" value="ECO:0007669"/>
    <property type="project" value="InterPro"/>
</dbReference>
<evidence type="ECO:0000256" key="3">
    <source>
        <dbReference type="ARBA" id="ARBA00022448"/>
    </source>
</evidence>
<dbReference type="CDD" id="cd11060">
    <property type="entry name" value="CYP57A1-like"/>
    <property type="match status" value="1"/>
</dbReference>
<feature type="domain" description="Major facilitator superfamily (MFS) profile" evidence="10">
    <location>
        <begin position="64"/>
        <end position="457"/>
    </location>
</feature>
<keyword evidence="7" id="KW-0479">Metal-binding</keyword>
<keyword evidence="7" id="KW-0408">Iron</keyword>
<feature type="region of interest" description="Disordered" evidence="8">
    <location>
        <begin position="1"/>
        <end position="47"/>
    </location>
</feature>
<evidence type="ECO:0000256" key="8">
    <source>
        <dbReference type="SAM" id="MobiDB-lite"/>
    </source>
</evidence>
<comment type="similarity">
    <text evidence="2">Belongs to the major facilitator superfamily.</text>
</comment>
<comment type="cofactor">
    <cofactor evidence="7">
        <name>heme</name>
        <dbReference type="ChEBI" id="CHEBI:30413"/>
    </cofactor>
</comment>
<accession>A0AAD4GX09</accession>
<feature type="transmembrane region" description="Helical" evidence="9">
    <location>
        <begin position="129"/>
        <end position="147"/>
    </location>
</feature>
<evidence type="ECO:0000256" key="2">
    <source>
        <dbReference type="ARBA" id="ARBA00008335"/>
    </source>
</evidence>
<dbReference type="GO" id="GO:0016020">
    <property type="term" value="C:membrane"/>
    <property type="evidence" value="ECO:0007669"/>
    <property type="project" value="TreeGrafter"/>
</dbReference>
<name>A0AAD4GX09_ASPNN</name>
<dbReference type="Gene3D" id="1.10.630.10">
    <property type="entry name" value="Cytochrome P450"/>
    <property type="match status" value="1"/>
</dbReference>
<dbReference type="GO" id="GO:0012505">
    <property type="term" value="C:endomembrane system"/>
    <property type="evidence" value="ECO:0007669"/>
    <property type="project" value="UniProtKB-SubCell"/>
</dbReference>
<dbReference type="EMBL" id="VCAU01000012">
    <property type="protein sequence ID" value="KAF9892482.1"/>
    <property type="molecule type" value="Genomic_DNA"/>
</dbReference>
<dbReference type="InterPro" id="IPR011701">
    <property type="entry name" value="MFS"/>
</dbReference>
<evidence type="ECO:0000256" key="7">
    <source>
        <dbReference type="PIRSR" id="PIRSR602401-1"/>
    </source>
</evidence>
<feature type="transmembrane region" description="Helical" evidence="9">
    <location>
        <begin position="215"/>
        <end position="238"/>
    </location>
</feature>
<feature type="transmembrane region" description="Helical" evidence="9">
    <location>
        <begin position="318"/>
        <end position="335"/>
    </location>
</feature>
<dbReference type="PANTHER" id="PTHR23514">
    <property type="entry name" value="BYPASS OF STOP CODON PROTEIN 6"/>
    <property type="match status" value="1"/>
</dbReference>
<feature type="transmembrane region" description="Helical" evidence="9">
    <location>
        <begin position="276"/>
        <end position="298"/>
    </location>
</feature>
<comment type="subcellular location">
    <subcellularLocation>
        <location evidence="1">Endomembrane system</location>
        <topology evidence="1">Multi-pass membrane protein</topology>
    </subcellularLocation>
</comment>
<reference evidence="11" key="1">
    <citation type="journal article" date="2019" name="Beilstein J. Org. Chem.">
        <title>Nanangenines: drimane sesquiterpenoids as the dominant metabolite cohort of a novel Australian fungus, Aspergillus nanangensis.</title>
        <authorList>
            <person name="Lacey H.J."/>
            <person name="Gilchrist C.L.M."/>
            <person name="Crombie A."/>
            <person name="Kalaitzis J.A."/>
            <person name="Vuong D."/>
            <person name="Rutledge P.J."/>
            <person name="Turner P."/>
            <person name="Pitt J.I."/>
            <person name="Lacey E."/>
            <person name="Chooi Y.H."/>
            <person name="Piggott A.M."/>
        </authorList>
    </citation>
    <scope>NUCLEOTIDE SEQUENCE</scope>
    <source>
        <strain evidence="11">MST-FP2251</strain>
    </source>
</reference>
<dbReference type="InterPro" id="IPR002401">
    <property type="entry name" value="Cyt_P450_E_grp-I"/>
</dbReference>
<dbReference type="InterPro" id="IPR036396">
    <property type="entry name" value="Cyt_P450_sf"/>
</dbReference>
<feature type="transmembrane region" description="Helical" evidence="9">
    <location>
        <begin position="188"/>
        <end position="209"/>
    </location>
</feature>
<gene>
    <name evidence="11" type="ORF">FE257_001591</name>
</gene>
<evidence type="ECO:0000256" key="1">
    <source>
        <dbReference type="ARBA" id="ARBA00004127"/>
    </source>
</evidence>
<dbReference type="FunFam" id="1.20.1250.20:FF:000308">
    <property type="entry name" value="MFS efflux transporter"/>
    <property type="match status" value="1"/>
</dbReference>
<keyword evidence="12" id="KW-1185">Reference proteome</keyword>
<feature type="transmembrane region" description="Helical" evidence="9">
    <location>
        <begin position="97"/>
        <end position="117"/>
    </location>
</feature>
<feature type="transmembrane region" description="Helical" evidence="9">
    <location>
        <begin position="342"/>
        <end position="361"/>
    </location>
</feature>
<evidence type="ECO:0000256" key="5">
    <source>
        <dbReference type="ARBA" id="ARBA00022989"/>
    </source>
</evidence>
<dbReference type="SUPFAM" id="SSF103473">
    <property type="entry name" value="MFS general substrate transporter"/>
    <property type="match status" value="1"/>
</dbReference>
<evidence type="ECO:0000313" key="12">
    <source>
        <dbReference type="Proteomes" id="UP001194746"/>
    </source>
</evidence>
<dbReference type="GO" id="GO:0020037">
    <property type="term" value="F:heme binding"/>
    <property type="evidence" value="ECO:0007669"/>
    <property type="project" value="InterPro"/>
</dbReference>
<dbReference type="PRINTS" id="PR00385">
    <property type="entry name" value="P450"/>
</dbReference>
<dbReference type="AlphaFoldDB" id="A0AAD4GX09"/>
<feature type="transmembrane region" description="Helical" evidence="9">
    <location>
        <begin position="62"/>
        <end position="85"/>
    </location>
</feature>
<protein>
    <recommendedName>
        <fullName evidence="10">Major facilitator superfamily (MFS) profile domain-containing protein</fullName>
    </recommendedName>
</protein>
<dbReference type="SUPFAM" id="SSF48264">
    <property type="entry name" value="Cytochrome P450"/>
    <property type="match status" value="1"/>
</dbReference>
<feature type="transmembrane region" description="Helical" evidence="9">
    <location>
        <begin position="367"/>
        <end position="388"/>
    </location>
</feature>
<dbReference type="InterPro" id="IPR020846">
    <property type="entry name" value="MFS_dom"/>
</dbReference>
<keyword evidence="3" id="KW-0813">Transport</keyword>
<feature type="binding site" description="axial binding residue" evidence="7">
    <location>
        <position position="792"/>
    </location>
    <ligand>
        <name>heme</name>
        <dbReference type="ChEBI" id="CHEBI:30413"/>
    </ligand>
    <ligandPart>
        <name>Fe</name>
        <dbReference type="ChEBI" id="CHEBI:18248"/>
    </ligandPart>
</feature>
<keyword evidence="6 9" id="KW-0472">Membrane</keyword>
<proteinExistence type="inferred from homology"/>
<feature type="compositionally biased region" description="Low complexity" evidence="8">
    <location>
        <begin position="31"/>
        <end position="46"/>
    </location>
</feature>
<feature type="transmembrane region" description="Helical" evidence="9">
    <location>
        <begin position="153"/>
        <end position="176"/>
    </location>
</feature>
<feature type="transmembrane region" description="Helical" evidence="9">
    <location>
        <begin position="400"/>
        <end position="423"/>
    </location>
</feature>
<feature type="transmembrane region" description="Helical" evidence="9">
    <location>
        <begin position="435"/>
        <end position="455"/>
    </location>
</feature>
<dbReference type="FunFam" id="1.20.1250.20:FF:000286">
    <property type="entry name" value="MFS efflux transporter"/>
    <property type="match status" value="1"/>
</dbReference>
<sequence length="850" mass="93708">MGAQPISQSPTILPSNYSPPSSYDDHPNRLVPPASSSSSEEVTPPSHAVDIAPRWNESKSSIWQLSATFWCALVIGANDAAYGAIIPYLEKYYQKNYTIVSLVFLSPFVGYTISAFLNNAIHQHLGRRGVAAIGPGCHLLTFAIISVHPPFPVLIVMYVFIGLGSGVQNAAWNVWIGNMANSNEVLGFFHGFYGVGATISPLIATSLITKAGWEWYSVYYLLTGAAAIEFAYAVSAFWTETGSKYRQEHAASSSSGSSSTDEAALPQTRLALRYNVTWICAVFLFVYGGVEVSIGGWIVVFMTRVRHGSAFASGMAETGFWLGITVGRFVLGFVSPRIGEKLSIAVYIVFAIALELLFWLVPKFIVSAIAVSLVGFFLGTIFPGVVVVSTRLLPKNLHVAAIGFAAAFSMGGGAVFPFMVGAIAQAKGVTTLQPILLAMLAVALGIWAMVFRAPWYQILALPDHRFQSPMSELNPKRRVERAKNLASAYALSSLIKSEAHIDSTIQLLCQRLDEFSDNQTTVEFNYWFNFYAFDVIGEVVFSQSFGFLQSGKDLGGSVANTRYLNAYVAAAGYFQWLHNCTLGNPLLSKYDLLPNNHLFDTAMAALKRRNENPDHRNDMVEHWKRMVQEHPDRMGRMDLESAATGSVGAGSDTISTALQSFFYHALRRPVVLQTLRAEVDAERAQGRCNQAVIPFAEAQNLEYLQACVKEALRIFTPVPFGLARVAPKGGLQIGDRLFPEGTKLSVNPGVIHHCKDFFGDDAHEFNPDRWLGPEAKSLEKYFLPFGAGYNSCPGQHLARIELCKVIATLVRDYDIRQEDPEREWSYKAHFMVIPYAWPCYVSRREDGLRG</sequence>
<dbReference type="Proteomes" id="UP001194746">
    <property type="component" value="Unassembled WGS sequence"/>
</dbReference>
<evidence type="ECO:0000259" key="10">
    <source>
        <dbReference type="PROSITE" id="PS50850"/>
    </source>
</evidence>
<dbReference type="GO" id="GO:0022857">
    <property type="term" value="F:transmembrane transporter activity"/>
    <property type="evidence" value="ECO:0007669"/>
    <property type="project" value="InterPro"/>
</dbReference>
<dbReference type="InterPro" id="IPR001128">
    <property type="entry name" value="Cyt_P450"/>
</dbReference>
<dbReference type="GO" id="GO:0005506">
    <property type="term" value="F:iron ion binding"/>
    <property type="evidence" value="ECO:0007669"/>
    <property type="project" value="InterPro"/>
</dbReference>
<dbReference type="Pfam" id="PF07690">
    <property type="entry name" value="MFS_1"/>
    <property type="match status" value="1"/>
</dbReference>
<evidence type="ECO:0000313" key="11">
    <source>
        <dbReference type="EMBL" id="KAF9892482.1"/>
    </source>
</evidence>
<dbReference type="Gene3D" id="1.20.1250.20">
    <property type="entry name" value="MFS general substrate transporter like domains"/>
    <property type="match status" value="2"/>
</dbReference>
<dbReference type="Pfam" id="PF00067">
    <property type="entry name" value="p450"/>
    <property type="match status" value="1"/>
</dbReference>
<organism evidence="11 12">
    <name type="scientific">Aspergillus nanangensis</name>
    <dbReference type="NCBI Taxonomy" id="2582783"/>
    <lineage>
        <taxon>Eukaryota</taxon>
        <taxon>Fungi</taxon>
        <taxon>Dikarya</taxon>
        <taxon>Ascomycota</taxon>
        <taxon>Pezizomycotina</taxon>
        <taxon>Eurotiomycetes</taxon>
        <taxon>Eurotiomycetidae</taxon>
        <taxon>Eurotiales</taxon>
        <taxon>Aspergillaceae</taxon>
        <taxon>Aspergillus</taxon>
        <taxon>Aspergillus subgen. Circumdati</taxon>
    </lineage>
</organism>
<dbReference type="PROSITE" id="PS50850">
    <property type="entry name" value="MFS"/>
    <property type="match status" value="1"/>
</dbReference>
<dbReference type="InterPro" id="IPR051788">
    <property type="entry name" value="MFS_Transporter"/>
</dbReference>
<dbReference type="PANTHER" id="PTHR23514:SF3">
    <property type="entry name" value="BYPASS OF STOP CODON PROTEIN 6"/>
    <property type="match status" value="1"/>
</dbReference>
<feature type="compositionally biased region" description="Polar residues" evidence="8">
    <location>
        <begin position="1"/>
        <end position="13"/>
    </location>
</feature>